<keyword evidence="5" id="KW-0341">Growth regulation</keyword>
<dbReference type="EMBL" id="JAANIB010003775">
    <property type="protein sequence ID" value="KAG5336016.1"/>
    <property type="molecule type" value="Genomic_DNA"/>
</dbReference>
<keyword evidence="8" id="KW-0999">Mitochondrion inner membrane</keyword>
<feature type="repeat" description="Solcar" evidence="21">
    <location>
        <begin position="175"/>
        <end position="264"/>
    </location>
</feature>
<evidence type="ECO:0000256" key="23">
    <source>
        <dbReference type="RuleBase" id="RU000488"/>
    </source>
</evidence>
<dbReference type="InterPro" id="IPR038704">
    <property type="entry name" value="YEAST_sf"/>
</dbReference>
<protein>
    <recommendedName>
        <fullName evidence="20">YEATS domain-containing protein 4</fullName>
    </recommendedName>
</protein>
<keyword evidence="7" id="KW-0677">Repeat</keyword>
<dbReference type="GO" id="GO:0006325">
    <property type="term" value="P:chromatin organization"/>
    <property type="evidence" value="ECO:0007669"/>
    <property type="project" value="UniProtKB-KW"/>
</dbReference>
<dbReference type="CDD" id="cd16909">
    <property type="entry name" value="YEATS_GAS41_like"/>
    <property type="match status" value="1"/>
</dbReference>
<name>A0A836JX27_9HYME</name>
<dbReference type="OrthoDB" id="6703404at2759"/>
<evidence type="ECO:0000313" key="26">
    <source>
        <dbReference type="Proteomes" id="UP000670152"/>
    </source>
</evidence>
<keyword evidence="17 22" id="KW-0539">Nucleus</keyword>
<evidence type="ECO:0000256" key="5">
    <source>
        <dbReference type="ARBA" id="ARBA00022604"/>
    </source>
</evidence>
<evidence type="ECO:0000256" key="12">
    <source>
        <dbReference type="ARBA" id="ARBA00023015"/>
    </source>
</evidence>
<proteinExistence type="inferred from homology"/>
<dbReference type="InterPro" id="IPR023395">
    <property type="entry name" value="MCP_dom_sf"/>
</dbReference>
<accession>A0A836JX27</accession>
<keyword evidence="13" id="KW-0175">Coiled coil</keyword>
<keyword evidence="3 23" id="KW-0813">Transport</keyword>
<dbReference type="SUPFAM" id="SSF103506">
    <property type="entry name" value="Mitochondrial carrier"/>
    <property type="match status" value="1"/>
</dbReference>
<evidence type="ECO:0000256" key="14">
    <source>
        <dbReference type="ARBA" id="ARBA00023128"/>
    </source>
</evidence>
<keyword evidence="12" id="KW-0805">Transcription regulation</keyword>
<evidence type="ECO:0000256" key="20">
    <source>
        <dbReference type="ARBA" id="ARBA00068331"/>
    </source>
</evidence>
<keyword evidence="10" id="KW-0156">Chromatin regulator</keyword>
<comment type="function">
    <text evidence="18">Chromatin reader component of the NuA4 histone acetyltransferase (HAT) complex, a complex involved in transcriptional activation of select genes principally by acetylation of nucleosomal histones H4 and H2A. Specifically recognizes and binds acylated histone H3, with a preference for histone H3 diacetylated at 'Lys-18' and 'Lys-27' (H3K18ac and H3K27ac) or histone H3 diacetylated at 'Lys-14' and 'Lys-27' (H3K14ac and H3K27ac). Also able to recognize and bind crotonylated histone H3. May also recognize and bind histone H3 succinylated at 'Lys-122' (H3K122succ); additional evidences are however required to confirm this result in vivo. Plays a key role in histone variant H2AZ1/H2A.Z deposition into specific chromatin regions: recognizes and binds H3K14ac and H3K27ac on the promoters of actively transcribed genes and recruits NuA4-related complex to deposit H2AZ1/H2A.Z. H2AZ1/H2A.Z deposition is required for maintenance of embryonic stem cell.</text>
</comment>
<dbReference type="Proteomes" id="UP000670152">
    <property type="component" value="Unassembled WGS sequence"/>
</dbReference>
<evidence type="ECO:0000256" key="9">
    <source>
        <dbReference type="ARBA" id="ARBA00022843"/>
    </source>
</evidence>
<feature type="repeat" description="Solcar" evidence="21">
    <location>
        <begin position="377"/>
        <end position="468"/>
    </location>
</feature>
<sequence>MASTNEFGPDSGGRIKGVTIIKPIVYGNVARYFGKKREEDGHTHQWTVYVKPYNNEDMSTYVKKVHFKLHESYNNPNRIVTKPPYELTETGWGEFEIVIKIYFHDPNERPVTVYHILKLFQSTPEIQLGKKSLVSEFYEEIVFQDPTALMQHLLSSSRPMTLGAWRHNTDCLLGVEFGIGALAAVGAGFFTNPVDVVKVRLQLQGELEARGSYQKIYKNTVHAAYLIAKHEGVLALQAGIVPALAFQVVLNGIRLGAYKSAQRYELIVDKQGNTDVLRTTLVSGTAGCVGAVLGSPFYLVKTQLQAQSAKSIAVGYQHSHSGSWNALKFLWMEGGITALYRGWNANMPRVFVGSATQLTTFGLASDWLRSLNIFPDRPILLTFLASVIGGSCVAITMQPFDVLATRLYNQQTDAAGKGILYKGLGDALVKIFRTEGLTGLYKGTFPTWMRIAPHTVLCLVFYEKLDQLYNNFTTRTD</sequence>
<keyword evidence="4" id="KW-1017">Isopeptide bond</keyword>
<evidence type="ECO:0000256" key="1">
    <source>
        <dbReference type="ARBA" id="ARBA00004448"/>
    </source>
</evidence>
<evidence type="ECO:0000256" key="10">
    <source>
        <dbReference type="ARBA" id="ARBA00022853"/>
    </source>
</evidence>
<dbReference type="GO" id="GO:0005743">
    <property type="term" value="C:mitochondrial inner membrane"/>
    <property type="evidence" value="ECO:0007669"/>
    <property type="project" value="UniProtKB-SubCell"/>
</dbReference>
<comment type="subcellular location">
    <subcellularLocation>
        <location evidence="1">Mitochondrion inner membrane</location>
        <topology evidence="1">Multi-pass membrane protein</topology>
    </subcellularLocation>
    <subcellularLocation>
        <location evidence="22">Nucleus</location>
    </subcellularLocation>
</comment>
<evidence type="ECO:0000256" key="19">
    <source>
        <dbReference type="ARBA" id="ARBA00064752"/>
    </source>
</evidence>
<keyword evidence="6 21" id="KW-0812">Transmembrane</keyword>
<feature type="repeat" description="Solcar" evidence="21">
    <location>
        <begin position="274"/>
        <end position="367"/>
    </location>
</feature>
<organism evidence="25 26">
    <name type="scientific">Acromyrmex heyeri</name>
    <dbReference type="NCBI Taxonomy" id="230685"/>
    <lineage>
        <taxon>Eukaryota</taxon>
        <taxon>Metazoa</taxon>
        <taxon>Ecdysozoa</taxon>
        <taxon>Arthropoda</taxon>
        <taxon>Hexapoda</taxon>
        <taxon>Insecta</taxon>
        <taxon>Pterygota</taxon>
        <taxon>Neoptera</taxon>
        <taxon>Endopterygota</taxon>
        <taxon>Hymenoptera</taxon>
        <taxon>Apocrita</taxon>
        <taxon>Aculeata</taxon>
        <taxon>Formicoidea</taxon>
        <taxon>Formicidae</taxon>
        <taxon>Myrmicinae</taxon>
        <taxon>Acromyrmex</taxon>
    </lineage>
</organism>
<evidence type="ECO:0000256" key="17">
    <source>
        <dbReference type="ARBA" id="ARBA00023242"/>
    </source>
</evidence>
<evidence type="ECO:0000256" key="11">
    <source>
        <dbReference type="ARBA" id="ARBA00022989"/>
    </source>
</evidence>
<dbReference type="InterPro" id="IPR018108">
    <property type="entry name" value="MCP_transmembrane"/>
</dbReference>
<evidence type="ECO:0000256" key="22">
    <source>
        <dbReference type="PROSITE-ProRule" id="PRU00376"/>
    </source>
</evidence>
<evidence type="ECO:0000256" key="8">
    <source>
        <dbReference type="ARBA" id="ARBA00022792"/>
    </source>
</evidence>
<keyword evidence="16" id="KW-0804">Transcription</keyword>
<dbReference type="InterPro" id="IPR051508">
    <property type="entry name" value="Mito_Carrier_Antiporter"/>
</dbReference>
<dbReference type="PROSITE" id="PS51037">
    <property type="entry name" value="YEATS"/>
    <property type="match status" value="1"/>
</dbReference>
<evidence type="ECO:0000256" key="16">
    <source>
        <dbReference type="ARBA" id="ARBA00023163"/>
    </source>
</evidence>
<dbReference type="Pfam" id="PF00153">
    <property type="entry name" value="Mito_carr"/>
    <property type="match status" value="3"/>
</dbReference>
<evidence type="ECO:0000313" key="25">
    <source>
        <dbReference type="EMBL" id="KAG5336016.1"/>
    </source>
</evidence>
<evidence type="ECO:0000256" key="4">
    <source>
        <dbReference type="ARBA" id="ARBA00022499"/>
    </source>
</evidence>
<evidence type="ECO:0000256" key="18">
    <source>
        <dbReference type="ARBA" id="ARBA00057736"/>
    </source>
</evidence>
<dbReference type="Pfam" id="PF03366">
    <property type="entry name" value="YEATS"/>
    <property type="match status" value="1"/>
</dbReference>
<dbReference type="PANTHER" id="PTHR45928">
    <property type="entry name" value="RE38146P"/>
    <property type="match status" value="1"/>
</dbReference>
<dbReference type="PANTHER" id="PTHR45928:SF1">
    <property type="entry name" value="RE38146P"/>
    <property type="match status" value="1"/>
</dbReference>
<evidence type="ECO:0000256" key="15">
    <source>
        <dbReference type="ARBA" id="ARBA00023136"/>
    </source>
</evidence>
<reference evidence="25 26" key="1">
    <citation type="submission" date="2020-02" db="EMBL/GenBank/DDBJ databases">
        <title>Relaxed selection underlies rapid genomic changes in the transitions from sociality to social parasitism in ants.</title>
        <authorList>
            <person name="Bi X."/>
        </authorList>
    </citation>
    <scope>NUCLEOTIDE SEQUENCE [LARGE SCALE GENOMIC DNA]</scope>
    <source>
        <strain evidence="25">BGI-DK2014b</strain>
        <tissue evidence="25">Whole body</tissue>
    </source>
</reference>
<dbReference type="Gene3D" id="2.60.40.1970">
    <property type="entry name" value="YEATS domain"/>
    <property type="match status" value="1"/>
</dbReference>
<evidence type="ECO:0000256" key="7">
    <source>
        <dbReference type="ARBA" id="ARBA00022737"/>
    </source>
</evidence>
<keyword evidence="14" id="KW-0496">Mitochondrion</keyword>
<feature type="domain" description="YEATS" evidence="24">
    <location>
        <begin position="14"/>
        <end position="157"/>
    </location>
</feature>
<evidence type="ECO:0000256" key="2">
    <source>
        <dbReference type="ARBA" id="ARBA00006375"/>
    </source>
</evidence>
<gene>
    <name evidence="25" type="primary">Yeats4</name>
    <name evidence="25" type="ORF">G6Z77_0006785</name>
</gene>
<comment type="similarity">
    <text evidence="2 23">Belongs to the mitochondrial carrier (TC 2.A.29) family.</text>
</comment>
<dbReference type="Gene3D" id="1.50.40.10">
    <property type="entry name" value="Mitochondrial carrier domain"/>
    <property type="match status" value="1"/>
</dbReference>
<keyword evidence="9" id="KW-0832">Ubl conjugation</keyword>
<feature type="non-terminal residue" evidence="25">
    <location>
        <position position="477"/>
    </location>
</feature>
<dbReference type="PROSITE" id="PS50920">
    <property type="entry name" value="SOLCAR"/>
    <property type="match status" value="3"/>
</dbReference>
<evidence type="ECO:0000259" key="24">
    <source>
        <dbReference type="PROSITE" id="PS51037"/>
    </source>
</evidence>
<evidence type="ECO:0000256" key="6">
    <source>
        <dbReference type="ARBA" id="ARBA00022692"/>
    </source>
</evidence>
<evidence type="ECO:0000256" key="13">
    <source>
        <dbReference type="ARBA" id="ARBA00023054"/>
    </source>
</evidence>
<keyword evidence="15 21" id="KW-0472">Membrane</keyword>
<feature type="non-terminal residue" evidence="25">
    <location>
        <position position="1"/>
    </location>
</feature>
<dbReference type="FunFam" id="2.60.40.1970:FF:000002">
    <property type="entry name" value="YEATS domain-containing protein 4"/>
    <property type="match status" value="1"/>
</dbReference>
<dbReference type="GO" id="GO:0005654">
    <property type="term" value="C:nucleoplasm"/>
    <property type="evidence" value="ECO:0007669"/>
    <property type="project" value="UniProtKB-ARBA"/>
</dbReference>
<dbReference type="InterPro" id="IPR055129">
    <property type="entry name" value="YEATS_dom"/>
</dbReference>
<evidence type="ECO:0000256" key="3">
    <source>
        <dbReference type="ARBA" id="ARBA00022448"/>
    </source>
</evidence>
<dbReference type="AlphaFoldDB" id="A0A836JX27"/>
<keyword evidence="11" id="KW-1133">Transmembrane helix</keyword>
<comment type="subunit">
    <text evidence="19">Component of numerous complexes with chromatin remodeling and histone acetyltransferase activity. Component of the NuA4 histone acetyltransferase complex which contains the catalytic subunit KAT5/TIP60 and the subunits EP400, TRRAP/PAF400, BRD8/SMAP, EPC1, DMAP1/DNMAP1, RUVBL1/TIP49, RUVBL2, ING3, actin, ACTL6A/BAF53A, MORF4L1/MRG15, MORF4L2/MRGX, MRGBP, YEATS4/GAS41, VPS72/YL1 and MEAF6. The NuA4 complex interacts with MYC and the adenovirus E1A protein. Component of a NuA4-related complex which contains EP400, TRRAP/PAF400, SRCAP, BRD8/SMAP, EPC1, DMAP1/DNMAP1, RUVBL1/TIP49, RUVBL2, actin, ACTL6A/BAF53A, VPS72 and YEATS4/GAS41. Interacts with MLLT10/AF10. Also interacts with the SWI/SNF component SMARCB1/BAF47, TACC1 and TACC2, and the nuclear matrix protein NUMA1.</text>
</comment>
<comment type="caution">
    <text evidence="25">The sequence shown here is derived from an EMBL/GenBank/DDBJ whole genome shotgun (WGS) entry which is preliminary data.</text>
</comment>
<evidence type="ECO:0000256" key="21">
    <source>
        <dbReference type="PROSITE-ProRule" id="PRU00282"/>
    </source>
</evidence>
<keyword evidence="26" id="KW-1185">Reference proteome</keyword>